<dbReference type="Gene3D" id="3.40.50.2300">
    <property type="match status" value="2"/>
</dbReference>
<dbReference type="Proteomes" id="UP000584867">
    <property type="component" value="Unassembled WGS sequence"/>
</dbReference>
<gene>
    <name evidence="5" type="ORF">HDF15_003208</name>
</gene>
<keyword evidence="1" id="KW-0805">Transcription regulation</keyword>
<comment type="caution">
    <text evidence="5">The sequence shown here is derived from an EMBL/GenBank/DDBJ whole genome shotgun (WGS) entry which is preliminary data.</text>
</comment>
<dbReference type="InterPro" id="IPR000843">
    <property type="entry name" value="HTH_LacI"/>
</dbReference>
<reference evidence="5 6" key="1">
    <citation type="submission" date="2020-08" db="EMBL/GenBank/DDBJ databases">
        <title>Genomic Encyclopedia of Type Strains, Phase IV (KMG-V): Genome sequencing to study the core and pangenomes of soil and plant-associated prokaryotes.</title>
        <authorList>
            <person name="Whitman W."/>
        </authorList>
    </citation>
    <scope>NUCLEOTIDE SEQUENCE [LARGE SCALE GENOMIC DNA]</scope>
    <source>
        <strain evidence="5 6">X5P3</strain>
    </source>
</reference>
<dbReference type="SUPFAM" id="SSF47413">
    <property type="entry name" value="lambda repressor-like DNA-binding domains"/>
    <property type="match status" value="1"/>
</dbReference>
<feature type="domain" description="HTH lacI-type" evidence="4">
    <location>
        <begin position="13"/>
        <end position="70"/>
    </location>
</feature>
<dbReference type="PANTHER" id="PTHR30146">
    <property type="entry name" value="LACI-RELATED TRANSCRIPTIONAL REPRESSOR"/>
    <property type="match status" value="1"/>
</dbReference>
<dbReference type="GO" id="GO:0003700">
    <property type="term" value="F:DNA-binding transcription factor activity"/>
    <property type="evidence" value="ECO:0007669"/>
    <property type="project" value="TreeGrafter"/>
</dbReference>
<dbReference type="InterPro" id="IPR028082">
    <property type="entry name" value="Peripla_BP_I"/>
</dbReference>
<keyword evidence="3" id="KW-0804">Transcription</keyword>
<sequence>MPEEKKHVVKKPISQKALAEYLKLSPSTVSLVMNDAPRAKLIPEATRQRITDAAAKFDYRPDFYAKYLYSKRSLTAAVVLPEIRDPYVSAILSGIDRKLTQEKYLYFTATHYGQEDLIREYPRRLLERAVEGFLLINTKLASDPGRPVVMVGSSPKVEGVPRFALNNHRGGAHAMEYLAGLGHRRIAVIKGHRWRATTGQRFQGISDAAKEHGITLDERLVKELHSGNTPPEASMPEEGYRCALALLATKLPFTALIAFNDVTAIGAIRAFREAGLRVPEDISVIGFDDIESAGYLTPSLTTLRQPLELMGELAAGHLIGIIDRGERPLSEILVDPALIERESTRVLKVRSKA</sequence>
<dbReference type="InterPro" id="IPR046335">
    <property type="entry name" value="LacI/GalR-like_sensor"/>
</dbReference>
<dbReference type="OMA" id="ICGPQNI"/>
<evidence type="ECO:0000256" key="2">
    <source>
        <dbReference type="ARBA" id="ARBA00023125"/>
    </source>
</evidence>
<protein>
    <submittedName>
        <fullName evidence="5">LacI family transcriptional regulator</fullName>
    </submittedName>
</protein>
<evidence type="ECO:0000256" key="1">
    <source>
        <dbReference type="ARBA" id="ARBA00023015"/>
    </source>
</evidence>
<proteinExistence type="predicted"/>
<accession>A0A7W8EAM0</accession>
<dbReference type="PROSITE" id="PS50932">
    <property type="entry name" value="HTH_LACI_2"/>
    <property type="match status" value="1"/>
</dbReference>
<dbReference type="InterPro" id="IPR010982">
    <property type="entry name" value="Lambda_DNA-bd_dom_sf"/>
</dbReference>
<dbReference type="Gene3D" id="1.10.260.40">
    <property type="entry name" value="lambda repressor-like DNA-binding domains"/>
    <property type="match status" value="1"/>
</dbReference>
<organism evidence="5 6">
    <name type="scientific">Granulicella mallensis</name>
    <dbReference type="NCBI Taxonomy" id="940614"/>
    <lineage>
        <taxon>Bacteria</taxon>
        <taxon>Pseudomonadati</taxon>
        <taxon>Acidobacteriota</taxon>
        <taxon>Terriglobia</taxon>
        <taxon>Terriglobales</taxon>
        <taxon>Acidobacteriaceae</taxon>
        <taxon>Granulicella</taxon>
    </lineage>
</organism>
<dbReference type="SMART" id="SM00354">
    <property type="entry name" value="HTH_LACI"/>
    <property type="match status" value="1"/>
</dbReference>
<dbReference type="AlphaFoldDB" id="A0A7W8EAM0"/>
<evidence type="ECO:0000256" key="3">
    <source>
        <dbReference type="ARBA" id="ARBA00023163"/>
    </source>
</evidence>
<dbReference type="SUPFAM" id="SSF53822">
    <property type="entry name" value="Periplasmic binding protein-like I"/>
    <property type="match status" value="1"/>
</dbReference>
<dbReference type="PANTHER" id="PTHR30146:SF109">
    <property type="entry name" value="HTH-TYPE TRANSCRIPTIONAL REGULATOR GALS"/>
    <property type="match status" value="1"/>
</dbReference>
<dbReference type="RefSeq" id="WP_014266989.1">
    <property type="nucleotide sequence ID" value="NZ_JACHIO010000013.1"/>
</dbReference>
<name>A0A7W8EAM0_9BACT</name>
<dbReference type="EMBL" id="JACHIO010000013">
    <property type="protein sequence ID" value="MBB5064846.1"/>
    <property type="molecule type" value="Genomic_DNA"/>
</dbReference>
<keyword evidence="2" id="KW-0238">DNA-binding</keyword>
<dbReference type="Pfam" id="PF13377">
    <property type="entry name" value="Peripla_BP_3"/>
    <property type="match status" value="1"/>
</dbReference>
<dbReference type="CDD" id="cd06267">
    <property type="entry name" value="PBP1_LacI_sugar_binding-like"/>
    <property type="match status" value="1"/>
</dbReference>
<evidence type="ECO:0000313" key="5">
    <source>
        <dbReference type="EMBL" id="MBB5064846.1"/>
    </source>
</evidence>
<evidence type="ECO:0000259" key="4">
    <source>
        <dbReference type="PROSITE" id="PS50932"/>
    </source>
</evidence>
<dbReference type="CDD" id="cd01392">
    <property type="entry name" value="HTH_LacI"/>
    <property type="match status" value="1"/>
</dbReference>
<evidence type="ECO:0000313" key="6">
    <source>
        <dbReference type="Proteomes" id="UP000584867"/>
    </source>
</evidence>
<dbReference type="GO" id="GO:0000976">
    <property type="term" value="F:transcription cis-regulatory region binding"/>
    <property type="evidence" value="ECO:0007669"/>
    <property type="project" value="TreeGrafter"/>
</dbReference>